<dbReference type="AlphaFoldDB" id="A0A811KU64"/>
<dbReference type="InterPro" id="IPR037231">
    <property type="entry name" value="NAP-like_sf"/>
</dbReference>
<accession>A0A811KU64</accession>
<keyword evidence="3" id="KW-0175">Coiled coil</keyword>
<dbReference type="PANTHER" id="PTHR11875">
    <property type="entry name" value="TESTIS-SPECIFIC Y-ENCODED PROTEIN"/>
    <property type="match status" value="1"/>
</dbReference>
<dbReference type="EMBL" id="CAJFCW020000004">
    <property type="protein sequence ID" value="CAG9112454.1"/>
    <property type="molecule type" value="Genomic_DNA"/>
</dbReference>
<evidence type="ECO:0000256" key="3">
    <source>
        <dbReference type="SAM" id="Coils"/>
    </source>
</evidence>
<keyword evidence="5" id="KW-1185">Reference proteome</keyword>
<evidence type="ECO:0000256" key="2">
    <source>
        <dbReference type="RuleBase" id="RU003876"/>
    </source>
</evidence>
<dbReference type="OrthoDB" id="19419at2759"/>
<organism evidence="4 5">
    <name type="scientific">Bursaphelenchus okinawaensis</name>
    <dbReference type="NCBI Taxonomy" id="465554"/>
    <lineage>
        <taxon>Eukaryota</taxon>
        <taxon>Metazoa</taxon>
        <taxon>Ecdysozoa</taxon>
        <taxon>Nematoda</taxon>
        <taxon>Chromadorea</taxon>
        <taxon>Rhabditida</taxon>
        <taxon>Tylenchina</taxon>
        <taxon>Tylenchomorpha</taxon>
        <taxon>Aphelenchoidea</taxon>
        <taxon>Aphelenchoididae</taxon>
        <taxon>Bursaphelenchus</taxon>
    </lineage>
</organism>
<feature type="coiled-coil region" evidence="3">
    <location>
        <begin position="24"/>
        <end position="51"/>
    </location>
</feature>
<gene>
    <name evidence="4" type="ORF">BOKJ2_LOCUS8399</name>
</gene>
<evidence type="ECO:0000313" key="5">
    <source>
        <dbReference type="Proteomes" id="UP000614601"/>
    </source>
</evidence>
<dbReference type="Pfam" id="PF00956">
    <property type="entry name" value="NAP"/>
    <property type="match status" value="1"/>
</dbReference>
<reference evidence="4" key="1">
    <citation type="submission" date="2020-09" db="EMBL/GenBank/DDBJ databases">
        <authorList>
            <person name="Kikuchi T."/>
        </authorList>
    </citation>
    <scope>NUCLEOTIDE SEQUENCE</scope>
    <source>
        <strain evidence="4">SH1</strain>
    </source>
</reference>
<protein>
    <submittedName>
        <fullName evidence="4">Uncharacterized protein</fullName>
    </submittedName>
</protein>
<dbReference type="Gene3D" id="3.30.1120.90">
    <property type="entry name" value="Nucleosome assembly protein"/>
    <property type="match status" value="1"/>
</dbReference>
<proteinExistence type="inferred from homology"/>
<comment type="caution">
    <text evidence="4">The sequence shown here is derived from an EMBL/GenBank/DDBJ whole genome shotgun (WGS) entry which is preliminary data.</text>
</comment>
<dbReference type="GO" id="GO:0006334">
    <property type="term" value="P:nucleosome assembly"/>
    <property type="evidence" value="ECO:0007669"/>
    <property type="project" value="InterPro"/>
</dbReference>
<dbReference type="Proteomes" id="UP000614601">
    <property type="component" value="Unassembled WGS sequence"/>
</dbReference>
<evidence type="ECO:0000256" key="1">
    <source>
        <dbReference type="ARBA" id="ARBA00009947"/>
    </source>
</evidence>
<dbReference type="Proteomes" id="UP000783686">
    <property type="component" value="Unassembled WGS sequence"/>
</dbReference>
<dbReference type="GO" id="GO:0005634">
    <property type="term" value="C:nucleus"/>
    <property type="evidence" value="ECO:0007669"/>
    <property type="project" value="InterPro"/>
</dbReference>
<dbReference type="InterPro" id="IPR002164">
    <property type="entry name" value="NAP_family"/>
</dbReference>
<dbReference type="EMBL" id="CAJFDH010000004">
    <property type="protein sequence ID" value="CAD5219348.1"/>
    <property type="molecule type" value="Genomic_DNA"/>
</dbReference>
<dbReference type="Gene3D" id="1.20.5.1500">
    <property type="match status" value="1"/>
</dbReference>
<sequence length="225" mass="25684">MSGEPASKKQKVEDGVKDTFDEATQKSLEALDQVQGELDALNEKASAEIIEIEKKYIHLREPFFVDRQKLIAKIPNFWITVFTNHPILNQLLTEEDEEALHYLSTLNVVEEFGDGKNGFKIKFSFDTNPFFNNSEIVKEIITPNNGEPQASCTKIDWKPNKDLTQTKDRNAPSFFLWLVDVSEPGDEIAEVLKDEVWVNPVQFFLMPDLAGDTEDSDVEEDDLQE</sequence>
<comment type="similarity">
    <text evidence="1 2">Belongs to the nucleosome assembly protein (NAP) family.</text>
</comment>
<name>A0A811KU64_9BILA</name>
<dbReference type="SUPFAM" id="SSF143113">
    <property type="entry name" value="NAP-like"/>
    <property type="match status" value="1"/>
</dbReference>
<evidence type="ECO:0000313" key="4">
    <source>
        <dbReference type="EMBL" id="CAD5219348.1"/>
    </source>
</evidence>